<gene>
    <name evidence="1" type="ORF">DA103_05800</name>
</gene>
<protein>
    <submittedName>
        <fullName evidence="1">Uncharacterized protein</fullName>
    </submittedName>
</protein>
<evidence type="ECO:0000313" key="2">
    <source>
        <dbReference type="Proteomes" id="UP000241614"/>
    </source>
</evidence>
<dbReference type="OrthoDB" id="6542483at2"/>
<reference evidence="1 2" key="1">
    <citation type="submission" date="2018-04" db="EMBL/GenBank/DDBJ databases">
        <title>Genome sequencing reveals highly heavy metal resistance and biotechnology application of the novel Enterobacter cloacae amazonensis isolated from wastewater river in Manaus - Amazonas.</title>
        <authorList>
            <person name="Astolfi M.C.T."/>
            <person name="Carvalho E.B.D.S."/>
            <person name="Lacerda L.B."/>
            <person name="Pinto M.V."/>
            <person name="Nogueira V.B."/>
            <person name="Barros A.M."/>
            <person name="Astolfi-Filho S."/>
        </authorList>
    </citation>
    <scope>NUCLEOTIDE SEQUENCE [LARGE SCALE GENOMIC DNA]</scope>
    <source>
        <strain evidence="2">amazonensis</strain>
    </source>
</reference>
<sequence length="82" mass="10041">MINLQSYNEVLDFLDLFFQKYILDSNCLQDMQSILDGCRKEKMVAMRAIDSCFMEYRRKTQDYRVPTIEELEIWKQLFNVWQ</sequence>
<dbReference type="AlphaFoldDB" id="A0A2T4Y3B6"/>
<dbReference type="Proteomes" id="UP000241614">
    <property type="component" value="Unassembled WGS sequence"/>
</dbReference>
<comment type="caution">
    <text evidence="1">The sequence shown here is derived from an EMBL/GenBank/DDBJ whole genome shotgun (WGS) entry which is preliminary data.</text>
</comment>
<proteinExistence type="predicted"/>
<accession>A0A2T4Y3B6</accession>
<name>A0A2T4Y3B6_ENTCL</name>
<organism evidence="1 2">
    <name type="scientific">Enterobacter cloacae</name>
    <dbReference type="NCBI Taxonomy" id="550"/>
    <lineage>
        <taxon>Bacteria</taxon>
        <taxon>Pseudomonadati</taxon>
        <taxon>Pseudomonadota</taxon>
        <taxon>Gammaproteobacteria</taxon>
        <taxon>Enterobacterales</taxon>
        <taxon>Enterobacteriaceae</taxon>
        <taxon>Enterobacter</taxon>
        <taxon>Enterobacter cloacae complex</taxon>
    </lineage>
</organism>
<evidence type="ECO:0000313" key="1">
    <source>
        <dbReference type="EMBL" id="PTM36671.1"/>
    </source>
</evidence>
<dbReference type="EMBL" id="PZPP01000008">
    <property type="protein sequence ID" value="PTM36671.1"/>
    <property type="molecule type" value="Genomic_DNA"/>
</dbReference>